<dbReference type="AlphaFoldDB" id="A0A7W6HRB7"/>
<organism evidence="2 3">
    <name type="scientific">Allorhizobium taibaishanense</name>
    <dbReference type="NCBI Taxonomy" id="887144"/>
    <lineage>
        <taxon>Bacteria</taxon>
        <taxon>Pseudomonadati</taxon>
        <taxon>Pseudomonadota</taxon>
        <taxon>Alphaproteobacteria</taxon>
        <taxon>Hyphomicrobiales</taxon>
        <taxon>Rhizobiaceae</taxon>
        <taxon>Rhizobium/Agrobacterium group</taxon>
        <taxon>Allorhizobium</taxon>
    </lineage>
</organism>
<evidence type="ECO:0000313" key="3">
    <source>
        <dbReference type="Proteomes" id="UP000544107"/>
    </source>
</evidence>
<proteinExistence type="predicted"/>
<evidence type="ECO:0000313" key="2">
    <source>
        <dbReference type="EMBL" id="MBB4009997.1"/>
    </source>
</evidence>
<dbReference type="Proteomes" id="UP000544107">
    <property type="component" value="Unassembled WGS sequence"/>
</dbReference>
<dbReference type="InterPro" id="IPR011726">
    <property type="entry name" value="KdpF"/>
</dbReference>
<gene>
    <name evidence="2" type="ORF">GGQ71_004294</name>
</gene>
<dbReference type="GO" id="GO:0005886">
    <property type="term" value="C:plasma membrane"/>
    <property type="evidence" value="ECO:0007669"/>
    <property type="project" value="InterPro"/>
</dbReference>
<reference evidence="2 3" key="1">
    <citation type="submission" date="2020-08" db="EMBL/GenBank/DDBJ databases">
        <title>Genomic Encyclopedia of Type Strains, Phase IV (KMG-IV): sequencing the most valuable type-strain genomes for metagenomic binning, comparative biology and taxonomic classification.</title>
        <authorList>
            <person name="Goeker M."/>
        </authorList>
    </citation>
    <scope>NUCLEOTIDE SEQUENCE [LARGE SCALE GENOMIC DNA]</scope>
    <source>
        <strain evidence="2 3">DSM 100021</strain>
    </source>
</reference>
<dbReference type="EMBL" id="JACIED010000006">
    <property type="protein sequence ID" value="MBB4009997.1"/>
    <property type="molecule type" value="Genomic_DNA"/>
</dbReference>
<evidence type="ECO:0000256" key="1">
    <source>
        <dbReference type="SAM" id="Phobius"/>
    </source>
</evidence>
<dbReference type="Pfam" id="PF09604">
    <property type="entry name" value="Potass_KdpF"/>
    <property type="match status" value="1"/>
</dbReference>
<keyword evidence="1" id="KW-1133">Transmembrane helix</keyword>
<feature type="transmembrane region" description="Helical" evidence="1">
    <location>
        <begin position="9"/>
        <end position="28"/>
    </location>
</feature>
<dbReference type="GO" id="GO:0008556">
    <property type="term" value="F:P-type potassium transmembrane transporter activity"/>
    <property type="evidence" value="ECO:0007669"/>
    <property type="project" value="InterPro"/>
</dbReference>
<keyword evidence="1" id="KW-0812">Transmembrane</keyword>
<keyword evidence="1" id="KW-0472">Membrane</keyword>
<dbReference type="RefSeq" id="WP_208610934.1">
    <property type="nucleotide sequence ID" value="NZ_JACIED010000006.1"/>
</dbReference>
<name>A0A7W6HRB7_9HYPH</name>
<sequence length="32" mass="3615">MRAAMFEPILGLAAALFICVYLLVTLIMPERF</sequence>
<comment type="caution">
    <text evidence="2">The sequence shown here is derived from an EMBL/GenBank/DDBJ whole genome shotgun (WGS) entry which is preliminary data.</text>
</comment>
<evidence type="ECO:0008006" key="4">
    <source>
        <dbReference type="Google" id="ProtNLM"/>
    </source>
</evidence>
<protein>
    <recommendedName>
        <fullName evidence="4">Potassium-transporting ATPase subunit F</fullName>
    </recommendedName>
</protein>
<accession>A0A7W6HRB7</accession>